<dbReference type="SMART" id="SM00595">
    <property type="entry name" value="MADF"/>
    <property type="match status" value="1"/>
</dbReference>
<evidence type="ECO:0000313" key="16">
    <source>
        <dbReference type="EMBL" id="CAK9274732.1"/>
    </source>
</evidence>
<evidence type="ECO:0000256" key="7">
    <source>
        <dbReference type="ARBA" id="ARBA00022741"/>
    </source>
</evidence>
<feature type="region of interest" description="Disordered" evidence="13">
    <location>
        <begin position="405"/>
        <end position="430"/>
    </location>
</feature>
<evidence type="ECO:0000256" key="3">
    <source>
        <dbReference type="ARBA" id="ARBA00022630"/>
    </source>
</evidence>
<sequence>MNEMEMWRAVEETGDKRLQARVKNAYSVIERTLALYKTDEIVFGFSGGKDSTVVLHLLRAGYAALASGGDDNSNLQSHIRTVYFKHPDAFPEIDAFTLETPSLYPLDMEVVRLEFKAGIDALHKEKPIRAIVLGTRMGDPNTVGLGEFAPSSPGWPPFMRVNPILDWTYRDVWAFILACKLPYCRLYDQGYTSIGKLHDTLPNPALFASKDKFKPAYLMLDERLERAGRVKVISLEEREREGFKDKVELDRVWCSAGVSCLLDLYEDRWVQLGRGNLRTNHWVEIAEELTKQCPRQLPRTGPQCKNKIEKMKKSFRTERAEEEKPGARHSKWPWYSRMEQLLTGVVKQDEKGGSLCHIPAVHCSSSSLDKETLLHDAWRCPSPLPQPMQGCSQSPTRVSVHKVEDENGSFSTLPPTGLETWGTRPHEDNLVDNPLISKKKRSYEQASPSLAEAIQSLGEGLVKIECMRAEMELKSREIFLQSQIQLASLFAKSSEEKKRKTTKHANTSNN</sequence>
<dbReference type="Gene3D" id="1.10.10.60">
    <property type="entry name" value="Homeodomain-like"/>
    <property type="match status" value="1"/>
</dbReference>
<gene>
    <name evidence="16" type="ORF">CSSPJE1EN1_LOCUS20210</name>
</gene>
<evidence type="ECO:0000313" key="17">
    <source>
        <dbReference type="Proteomes" id="UP001497444"/>
    </source>
</evidence>
<evidence type="ECO:0000259" key="14">
    <source>
        <dbReference type="Pfam" id="PF01507"/>
    </source>
</evidence>
<feature type="domain" description="Phosphoadenosine phosphosulphate reductase" evidence="14">
    <location>
        <begin position="41"/>
        <end position="201"/>
    </location>
</feature>
<protein>
    <recommendedName>
        <fullName evidence="2">FAD synthase</fullName>
        <ecNumber evidence="2">2.7.7.2</ecNumber>
    </recommendedName>
    <alternativeName>
        <fullName evidence="10">FAD pyrophosphorylase</fullName>
    </alternativeName>
    <alternativeName>
        <fullName evidence="11">FMN adenylyltransferase</fullName>
    </alternativeName>
</protein>
<evidence type="ECO:0000256" key="11">
    <source>
        <dbReference type="ARBA" id="ARBA00031871"/>
    </source>
</evidence>
<comment type="pathway">
    <text evidence="1">Cofactor biosynthesis; FAD biosynthesis; FAD from FMN: step 1/1.</text>
</comment>
<dbReference type="Pfam" id="PF01507">
    <property type="entry name" value="PAPS_reduct"/>
    <property type="match status" value="1"/>
</dbReference>
<keyword evidence="9" id="KW-0067">ATP-binding</keyword>
<dbReference type="SUPFAM" id="SSF52402">
    <property type="entry name" value="Adenine nucleotide alpha hydrolases-like"/>
    <property type="match status" value="1"/>
</dbReference>
<dbReference type="PANTHER" id="PTHR23293">
    <property type="entry name" value="FAD SYNTHETASE-RELATED FMN ADENYLYLTRANSFERASE"/>
    <property type="match status" value="1"/>
</dbReference>
<evidence type="ECO:0000256" key="9">
    <source>
        <dbReference type="ARBA" id="ARBA00022840"/>
    </source>
</evidence>
<comment type="catalytic activity">
    <reaction evidence="12">
        <text>FMN + ATP + H(+) = FAD + diphosphate</text>
        <dbReference type="Rhea" id="RHEA:17237"/>
        <dbReference type="ChEBI" id="CHEBI:15378"/>
        <dbReference type="ChEBI" id="CHEBI:30616"/>
        <dbReference type="ChEBI" id="CHEBI:33019"/>
        <dbReference type="ChEBI" id="CHEBI:57692"/>
        <dbReference type="ChEBI" id="CHEBI:58210"/>
        <dbReference type="EC" id="2.7.7.2"/>
    </reaction>
</comment>
<evidence type="ECO:0000256" key="5">
    <source>
        <dbReference type="ARBA" id="ARBA00022679"/>
    </source>
</evidence>
<dbReference type="InterPro" id="IPR002500">
    <property type="entry name" value="PAPS_reduct_dom"/>
</dbReference>
<keyword evidence="3" id="KW-0285">Flavoprotein</keyword>
<evidence type="ECO:0000256" key="10">
    <source>
        <dbReference type="ARBA" id="ARBA00031145"/>
    </source>
</evidence>
<evidence type="ECO:0000256" key="1">
    <source>
        <dbReference type="ARBA" id="ARBA00004726"/>
    </source>
</evidence>
<feature type="domain" description="Myb/SANT-like DNA-binding" evidence="15">
    <location>
        <begin position="252"/>
        <end position="341"/>
    </location>
</feature>
<evidence type="ECO:0000256" key="13">
    <source>
        <dbReference type="SAM" id="MobiDB-lite"/>
    </source>
</evidence>
<keyword evidence="7" id="KW-0547">Nucleotide-binding</keyword>
<evidence type="ECO:0000259" key="15">
    <source>
        <dbReference type="Pfam" id="PF13837"/>
    </source>
</evidence>
<dbReference type="PANTHER" id="PTHR23293:SF9">
    <property type="entry name" value="FAD SYNTHASE"/>
    <property type="match status" value="1"/>
</dbReference>
<reference evidence="16" key="1">
    <citation type="submission" date="2024-02" db="EMBL/GenBank/DDBJ databases">
        <authorList>
            <consortium name="ELIXIR-Norway"/>
            <consortium name="Elixir Norway"/>
        </authorList>
    </citation>
    <scope>NUCLEOTIDE SEQUENCE</scope>
</reference>
<keyword evidence="5" id="KW-0808">Transferase</keyword>
<keyword evidence="17" id="KW-1185">Reference proteome</keyword>
<organism evidence="16 17">
    <name type="scientific">Sphagnum jensenii</name>
    <dbReference type="NCBI Taxonomy" id="128206"/>
    <lineage>
        <taxon>Eukaryota</taxon>
        <taxon>Viridiplantae</taxon>
        <taxon>Streptophyta</taxon>
        <taxon>Embryophyta</taxon>
        <taxon>Bryophyta</taxon>
        <taxon>Sphagnophytina</taxon>
        <taxon>Sphagnopsida</taxon>
        <taxon>Sphagnales</taxon>
        <taxon>Sphagnaceae</taxon>
        <taxon>Sphagnum</taxon>
    </lineage>
</organism>
<dbReference type="CDD" id="cd23948">
    <property type="entry name" value="FAD_synthase"/>
    <property type="match status" value="1"/>
</dbReference>
<name>A0ABP0X6J4_9BRYO</name>
<evidence type="ECO:0000256" key="4">
    <source>
        <dbReference type="ARBA" id="ARBA00022643"/>
    </source>
</evidence>
<accession>A0ABP0X6J4</accession>
<evidence type="ECO:0000256" key="2">
    <source>
        <dbReference type="ARBA" id="ARBA00012393"/>
    </source>
</evidence>
<dbReference type="InterPro" id="IPR014729">
    <property type="entry name" value="Rossmann-like_a/b/a_fold"/>
</dbReference>
<dbReference type="EC" id="2.7.7.2" evidence="2"/>
<dbReference type="Pfam" id="PF13837">
    <property type="entry name" value="Myb_DNA-bind_4"/>
    <property type="match status" value="1"/>
</dbReference>
<dbReference type="Gene3D" id="3.40.50.620">
    <property type="entry name" value="HUPs"/>
    <property type="match status" value="1"/>
</dbReference>
<dbReference type="InterPro" id="IPR044822">
    <property type="entry name" value="Myb_DNA-bind_4"/>
</dbReference>
<evidence type="ECO:0000256" key="12">
    <source>
        <dbReference type="ARBA" id="ARBA00049494"/>
    </source>
</evidence>
<keyword evidence="8" id="KW-0274">FAD</keyword>
<keyword evidence="4" id="KW-0288">FMN</keyword>
<dbReference type="EMBL" id="OZ020101">
    <property type="protein sequence ID" value="CAK9274732.1"/>
    <property type="molecule type" value="Genomic_DNA"/>
</dbReference>
<proteinExistence type="predicted"/>
<evidence type="ECO:0000256" key="6">
    <source>
        <dbReference type="ARBA" id="ARBA00022695"/>
    </source>
</evidence>
<dbReference type="Proteomes" id="UP001497444">
    <property type="component" value="Chromosome 6"/>
</dbReference>
<evidence type="ECO:0000256" key="8">
    <source>
        <dbReference type="ARBA" id="ARBA00022827"/>
    </source>
</evidence>
<keyword evidence="6" id="KW-0548">Nucleotidyltransferase</keyword>